<keyword evidence="4" id="KW-1185">Reference proteome</keyword>
<evidence type="ECO:0000313" key="4">
    <source>
        <dbReference type="Proteomes" id="UP001500752"/>
    </source>
</evidence>
<feature type="coiled-coil region" evidence="1">
    <location>
        <begin position="1073"/>
        <end position="1107"/>
    </location>
</feature>
<evidence type="ECO:0000256" key="2">
    <source>
        <dbReference type="SAM" id="MobiDB-lite"/>
    </source>
</evidence>
<evidence type="ECO:0000313" key="3">
    <source>
        <dbReference type="EMBL" id="GAA3671678.1"/>
    </source>
</evidence>
<name>A0ABP7BYJ6_9MICC</name>
<gene>
    <name evidence="3" type="ORF">GCM10023081_07520</name>
</gene>
<reference evidence="4" key="1">
    <citation type="journal article" date="2019" name="Int. J. Syst. Evol. Microbiol.">
        <title>The Global Catalogue of Microorganisms (GCM) 10K type strain sequencing project: providing services to taxonomists for standard genome sequencing and annotation.</title>
        <authorList>
            <consortium name="The Broad Institute Genomics Platform"/>
            <consortium name="The Broad Institute Genome Sequencing Center for Infectious Disease"/>
            <person name="Wu L."/>
            <person name="Ma J."/>
        </authorList>
    </citation>
    <scope>NUCLEOTIDE SEQUENCE [LARGE SCALE GENOMIC DNA]</scope>
    <source>
        <strain evidence="4">JCM 30742</strain>
    </source>
</reference>
<protein>
    <recommendedName>
        <fullName evidence="5">Chromosome segregation ATPase</fullName>
    </recommendedName>
</protein>
<comment type="caution">
    <text evidence="3">The sequence shown here is derived from an EMBL/GenBank/DDBJ whole genome shotgun (WGS) entry which is preliminary data.</text>
</comment>
<accession>A0ABP7BYJ6</accession>
<evidence type="ECO:0000256" key="1">
    <source>
        <dbReference type="SAM" id="Coils"/>
    </source>
</evidence>
<dbReference type="Proteomes" id="UP001500752">
    <property type="component" value="Unassembled WGS sequence"/>
</dbReference>
<sequence>MYELNRMRLFSVGPRGARFSDVTLDLSDAGAVVGQGNLFADLPRRPSPYSLLMLENGGGKSVLLRLLFSVVLPGRRNAVGGSAATMEKFVLGEDPAHVALEWMHVRTGERVITGKTLQWRRTRAADGSRLAEAWWALRPHDGVGLDTLPFVRDGRHVRLDGFRELLVEFDRTAPATQLTWAGDQVGDWAGHLRALGIEPDLFAIQRRMNADEGDAASAFKFKSSKDFVEWLLRTVLDAQDAATTAENFDSYATTVGDRQALLLEQEFVAGAVATLTPAAQAFGVLGEATAARRGTERSAIGLLAAVQARADAENAAVDQLRAEYTGAAAAASARVADRDRARDVTNEIRRQTLALQVADAEAAQAAAGRARDTTVGELVAWATVDLVEERDSTAARAAEYAHQLAEAEHAARPALAARDEAAARLLAKLQAEVAAARAALDAHDKQAQAHKDRAAEIDGKRTTALLTAERRRGEVRVARQVLAAARAAMDEAVTAGLLTAETAVSEAAARAVDAAVTAAERLRVASEELATAEGAARTLGRDVTEAAEALRGAEAQYRAAETILQQMLDRIGLLASQEQVLRILGLETADVPTLDTNAEAVIDALRADIDAAEDAVAAVKDDQRDDQRLLDALGDGGLLPPRAEVDAAVTVLRGAGVAAHAGWRYLAESVSAADRAGLVEAHPELADGVVLVDAAALPAAREALTAARLLPAAAVAVGTGAGLLQPATAATGAGEQFVVEPTPALFDVDAAAGRRAQLRPVMADRGVEIASREAALAAQRDVLAELTAWRRTCPPGRLEELTAAVEEAATEVSKTGELARTAAAAAAAAEQRRAELAGALPELRDAERSAADRAGDLGRLAVKVADVDDQQRRLPELEEATATAEADATRLAEDRNRELELAEEAARAAENDRDRAERHRAELGTVTSSTGEVAAGVPDEPLAELRSTYEAALAVYRAVEVGQDLRIDAQIAEAAATRARAAVSAHKPEIIARAEQLLASPEGADPAGRATAAARVDRERTRHATAHDEALALAAKLRTQLEAATPGEADRNVWTILPDDRRPCDVAHGRELLITAQADQRRAQEELDRAGEDAADLQRHLDTATEAARAFGEVATPLETLLEDVAEDDLPTSQATPFPRAVEEAASRAADVRRELRTTRWAEAISRTEVGRRVDDVQRFANNTRFEAMTNTARRSLLTLDRDHLAARAAEFANSLAQRLASLTTDLESAARHRRLIVDRLAALVDGALRTLRTATRLSKLPEGLGDWTGKEFLRIRFSDPDASLLAARVGEVVDTMAAAIAARGSAPKRDGFALLLAAVEAAVPKGFTAEVLKPDSVLRDERVSIEQMNEVFSGGQELTAAIVLYCTMAALRANERGHLRIRHSGVLFLDNPIGKASAEYLLDLQQGVATALGVQLIYTTGIFDDRALSAFPLWVRMRNDADLRAGLKHIRVAEVVRRHLPDPYSPEEATSVARPDAPGAPGTVTAARVYRRPV</sequence>
<dbReference type="EMBL" id="BAABEO010000008">
    <property type="protein sequence ID" value="GAA3671678.1"/>
    <property type="molecule type" value="Genomic_DNA"/>
</dbReference>
<feature type="coiled-coil region" evidence="1">
    <location>
        <begin position="867"/>
        <end position="922"/>
    </location>
</feature>
<keyword evidence="1" id="KW-0175">Coiled coil</keyword>
<proteinExistence type="predicted"/>
<feature type="region of interest" description="Disordered" evidence="2">
    <location>
        <begin position="1465"/>
        <end position="1484"/>
    </location>
</feature>
<evidence type="ECO:0008006" key="5">
    <source>
        <dbReference type="Google" id="ProtNLM"/>
    </source>
</evidence>
<organism evidence="3 4">
    <name type="scientific">Arthrobacter ginkgonis</name>
    <dbReference type="NCBI Taxonomy" id="1630594"/>
    <lineage>
        <taxon>Bacteria</taxon>
        <taxon>Bacillati</taxon>
        <taxon>Actinomycetota</taxon>
        <taxon>Actinomycetes</taxon>
        <taxon>Micrococcales</taxon>
        <taxon>Micrococcaceae</taxon>
        <taxon>Arthrobacter</taxon>
    </lineage>
</organism>
<dbReference type="RefSeq" id="WP_345148587.1">
    <property type="nucleotide sequence ID" value="NZ_BAABEO010000008.1"/>
</dbReference>